<evidence type="ECO:0000313" key="1">
    <source>
        <dbReference type="EMBL" id="KAK8568233.1"/>
    </source>
</evidence>
<comment type="caution">
    <text evidence="1">The sequence shown here is derived from an EMBL/GenBank/DDBJ whole genome shotgun (WGS) entry which is preliminary data.</text>
</comment>
<dbReference type="EMBL" id="JBBPBM010000009">
    <property type="protein sequence ID" value="KAK8568233.1"/>
    <property type="molecule type" value="Genomic_DNA"/>
</dbReference>
<sequence length="180" mass="20522">MKGKERWKLYSVNKVTNQKWVSRSIGLELHQGSGYLCSKVATADKVRGAYEDVLTALSQGELKSKLKTLEIILVLPAAWLLLPFFGASNSDENEQAMKLLWDINNPEPGHSVYEYQLKLLFPYAAEINQNPTDICVHVFCNFLSQFLSLVNCKLETKRIDFLLRLIGLKGKILQIFFLLQ</sequence>
<reference evidence="1 2" key="1">
    <citation type="journal article" date="2024" name="G3 (Bethesda)">
        <title>Genome assembly of Hibiscus sabdariffa L. provides insights into metabolisms of medicinal natural products.</title>
        <authorList>
            <person name="Kim T."/>
        </authorList>
    </citation>
    <scope>NUCLEOTIDE SEQUENCE [LARGE SCALE GENOMIC DNA]</scope>
    <source>
        <strain evidence="1">TK-2024</strain>
        <tissue evidence="1">Old leaves</tissue>
    </source>
</reference>
<name>A0ABR2EZX3_9ROSI</name>
<gene>
    <name evidence="1" type="ORF">V6N12_006789</name>
</gene>
<protein>
    <submittedName>
        <fullName evidence="1">Uncharacterized protein</fullName>
    </submittedName>
</protein>
<evidence type="ECO:0000313" key="2">
    <source>
        <dbReference type="Proteomes" id="UP001472677"/>
    </source>
</evidence>
<accession>A0ABR2EZX3</accession>
<keyword evidence="2" id="KW-1185">Reference proteome</keyword>
<proteinExistence type="predicted"/>
<organism evidence="1 2">
    <name type="scientific">Hibiscus sabdariffa</name>
    <name type="common">roselle</name>
    <dbReference type="NCBI Taxonomy" id="183260"/>
    <lineage>
        <taxon>Eukaryota</taxon>
        <taxon>Viridiplantae</taxon>
        <taxon>Streptophyta</taxon>
        <taxon>Embryophyta</taxon>
        <taxon>Tracheophyta</taxon>
        <taxon>Spermatophyta</taxon>
        <taxon>Magnoliopsida</taxon>
        <taxon>eudicotyledons</taxon>
        <taxon>Gunneridae</taxon>
        <taxon>Pentapetalae</taxon>
        <taxon>rosids</taxon>
        <taxon>malvids</taxon>
        <taxon>Malvales</taxon>
        <taxon>Malvaceae</taxon>
        <taxon>Malvoideae</taxon>
        <taxon>Hibiscus</taxon>
    </lineage>
</organism>
<dbReference type="Proteomes" id="UP001472677">
    <property type="component" value="Unassembled WGS sequence"/>
</dbReference>